<evidence type="ECO:0000313" key="1">
    <source>
        <dbReference type="EMBL" id="GAI93048.1"/>
    </source>
</evidence>
<accession>X1SJB5</accession>
<dbReference type="InterPro" id="IPR027417">
    <property type="entry name" value="P-loop_NTPase"/>
</dbReference>
<protein>
    <submittedName>
        <fullName evidence="1">Uncharacterized protein</fullName>
    </submittedName>
</protein>
<sequence>LRPYEEIGKTINFKDDGVKIRCGHSNSASIVGKLAVLVLFDELARFKDKGGKSSAEAVYTGLTRSVQPFGEEGKIVSISSPMWEKDKIMSLYRLSAEIPNMLGFWLSTWVMNPKITRESLKWEFKKNPEAAQRDFGADPSKPKEAYYKVPTRVEAMYVKCKDYSSPIDKEGKLKKDFKGNPEFDYYLHGDPAARNDAFGLSIAHRLGNRVIIDLAHAFEAKQGEIDVNEIKNIILELIKRNFKFKKATFDTWGVVVVWQALRA</sequence>
<dbReference type="AlphaFoldDB" id="X1SJB5"/>
<reference evidence="1" key="1">
    <citation type="journal article" date="2014" name="Front. Microbiol.">
        <title>High frequency of phylogenetically diverse reductive dehalogenase-homologous genes in deep subseafloor sedimentary metagenomes.</title>
        <authorList>
            <person name="Kawai M."/>
            <person name="Futagami T."/>
            <person name="Toyoda A."/>
            <person name="Takaki Y."/>
            <person name="Nishi S."/>
            <person name="Hori S."/>
            <person name="Arai W."/>
            <person name="Tsubouchi T."/>
            <person name="Morono Y."/>
            <person name="Uchiyama I."/>
            <person name="Ito T."/>
            <person name="Fujiyama A."/>
            <person name="Inagaki F."/>
            <person name="Takami H."/>
        </authorList>
    </citation>
    <scope>NUCLEOTIDE SEQUENCE</scope>
    <source>
        <strain evidence="1">Expedition CK06-06</strain>
    </source>
</reference>
<comment type="caution">
    <text evidence="1">The sequence shown here is derived from an EMBL/GenBank/DDBJ whole genome shotgun (WGS) entry which is preliminary data.</text>
</comment>
<feature type="non-terminal residue" evidence="1">
    <location>
        <position position="263"/>
    </location>
</feature>
<feature type="non-terminal residue" evidence="1">
    <location>
        <position position="1"/>
    </location>
</feature>
<proteinExistence type="predicted"/>
<dbReference type="Gene3D" id="3.40.50.300">
    <property type="entry name" value="P-loop containing nucleotide triphosphate hydrolases"/>
    <property type="match status" value="1"/>
</dbReference>
<gene>
    <name evidence="1" type="ORF">S12H4_40435</name>
</gene>
<name>X1SJB5_9ZZZZ</name>
<dbReference type="EMBL" id="BARW01024537">
    <property type="protein sequence ID" value="GAI93048.1"/>
    <property type="molecule type" value="Genomic_DNA"/>
</dbReference>
<organism evidence="1">
    <name type="scientific">marine sediment metagenome</name>
    <dbReference type="NCBI Taxonomy" id="412755"/>
    <lineage>
        <taxon>unclassified sequences</taxon>
        <taxon>metagenomes</taxon>
        <taxon>ecological metagenomes</taxon>
    </lineage>
</organism>